<keyword evidence="6" id="KW-0175">Coiled coil</keyword>
<dbReference type="GO" id="GO:0046983">
    <property type="term" value="F:protein dimerization activity"/>
    <property type="evidence" value="ECO:0007669"/>
    <property type="project" value="InterPro"/>
</dbReference>
<feature type="domain" description="BHLH" evidence="8">
    <location>
        <begin position="35"/>
        <end position="85"/>
    </location>
</feature>
<protein>
    <submittedName>
        <fullName evidence="9">Transcription factor bHLH42</fullName>
    </submittedName>
</protein>
<accession>A0A9E9C2J8</accession>
<dbReference type="EMBL" id="OP311560">
    <property type="protein sequence ID" value="WAK86088.1"/>
    <property type="molecule type" value="mRNA"/>
</dbReference>
<keyword evidence="3" id="KW-0238">DNA-binding</keyword>
<keyword evidence="2" id="KW-0805">Transcription regulation</keyword>
<feature type="compositionally biased region" description="Basic residues" evidence="7">
    <location>
        <begin position="20"/>
        <end position="38"/>
    </location>
</feature>
<dbReference type="GO" id="GO:0003677">
    <property type="term" value="F:DNA binding"/>
    <property type="evidence" value="ECO:0007669"/>
    <property type="project" value="UniProtKB-KW"/>
</dbReference>
<dbReference type="PANTHER" id="PTHR47075">
    <property type="entry name" value="TRANSCRIPTION FACTOR BHLH47"/>
    <property type="match status" value="1"/>
</dbReference>
<feature type="region of interest" description="Disordered" evidence="7">
    <location>
        <begin position="184"/>
        <end position="223"/>
    </location>
</feature>
<dbReference type="PROSITE" id="PS50888">
    <property type="entry name" value="BHLH"/>
    <property type="match status" value="1"/>
</dbReference>
<evidence type="ECO:0000256" key="2">
    <source>
        <dbReference type="ARBA" id="ARBA00023015"/>
    </source>
</evidence>
<feature type="coiled-coil region" evidence="6">
    <location>
        <begin position="75"/>
        <end position="130"/>
    </location>
</feature>
<dbReference type="InterPro" id="IPR057075">
    <property type="entry name" value="bHLH_IRO3"/>
</dbReference>
<evidence type="ECO:0000313" key="9">
    <source>
        <dbReference type="EMBL" id="WAK86088.1"/>
    </source>
</evidence>
<keyword evidence="4" id="KW-0804">Transcription</keyword>
<dbReference type="Pfam" id="PF23177">
    <property type="entry name" value="bHLH_IRO3"/>
    <property type="match status" value="1"/>
</dbReference>
<feature type="compositionally biased region" description="Basic and acidic residues" evidence="7">
    <location>
        <begin position="187"/>
        <end position="196"/>
    </location>
</feature>
<reference evidence="9" key="1">
    <citation type="submission" date="2022-08" db="EMBL/GenBank/DDBJ databases">
        <title>Phylogenomics of transcriptionally active AP2/ERF and bHLH transcription factors and their promoter regions regulating camptothecin biosynthesis in Nothapodytes nimmoniana.</title>
        <authorList>
            <person name="Godbole R.C."/>
            <person name="Pable A.A."/>
            <person name="Singh S."/>
            <person name="Barvkar V.T."/>
        </authorList>
    </citation>
    <scope>NUCLEOTIDE SEQUENCE</scope>
</reference>
<evidence type="ECO:0000256" key="5">
    <source>
        <dbReference type="ARBA" id="ARBA00023242"/>
    </source>
</evidence>
<proteinExistence type="evidence at transcript level"/>
<organism evidence="9">
    <name type="scientific">Nothapodytes nimmoniana</name>
    <name type="common">Nothapodytes foetida</name>
    <dbReference type="NCBI Taxonomy" id="159386"/>
    <lineage>
        <taxon>Eukaryota</taxon>
        <taxon>Viridiplantae</taxon>
        <taxon>Streptophyta</taxon>
        <taxon>Embryophyta</taxon>
        <taxon>Tracheophyta</taxon>
        <taxon>Spermatophyta</taxon>
        <taxon>Magnoliopsida</taxon>
        <taxon>eudicotyledons</taxon>
        <taxon>Gunneridae</taxon>
        <taxon>Pentapetalae</taxon>
        <taxon>asterids</taxon>
        <taxon>lamiids</taxon>
        <taxon>Icacinales</taxon>
        <taxon>Icacinaceae</taxon>
        <taxon>Nothapodytes</taxon>
    </lineage>
</organism>
<dbReference type="PANTHER" id="PTHR47075:SF9">
    <property type="entry name" value="TRANSCRIPTION FACTOR BHLH47"/>
    <property type="match status" value="1"/>
</dbReference>
<dbReference type="InterPro" id="IPR036638">
    <property type="entry name" value="HLH_DNA-bd_sf"/>
</dbReference>
<dbReference type="SUPFAM" id="SSF47459">
    <property type="entry name" value="HLH, helix-loop-helix DNA-binding domain"/>
    <property type="match status" value="1"/>
</dbReference>
<feature type="region of interest" description="Disordered" evidence="7">
    <location>
        <begin position="1"/>
        <end position="44"/>
    </location>
</feature>
<evidence type="ECO:0000256" key="6">
    <source>
        <dbReference type="SAM" id="Coils"/>
    </source>
</evidence>
<dbReference type="Gene3D" id="4.10.280.10">
    <property type="entry name" value="Helix-loop-helix DNA-binding domain"/>
    <property type="match status" value="1"/>
</dbReference>
<name>A0A9E9C2J8_NOTNI</name>
<sequence length="241" mass="26771">MPSSEAAPPSDNANLVTNKKCNRSSHTRKKSGKVSRKNQKAEREKLKRDHINVLFLDLGKTLEPTHQNPGKASILNDSIRLLRNLLEQIDCLKKENAALLSESHYVTIERDELQEENSGLEAQIAELQSGIEKRAHLNLSWNLGPSQEQCNNEPPQLEDQPVFHAIDHASQPGPALGPVFVVPLHQDPQENPRPDTADAVSKLPSSVSKPRARYPSPSDSWPLQILAETAETGNRYPAQQL</sequence>
<evidence type="ECO:0000256" key="3">
    <source>
        <dbReference type="ARBA" id="ARBA00023125"/>
    </source>
</evidence>
<evidence type="ECO:0000256" key="1">
    <source>
        <dbReference type="ARBA" id="ARBA00004123"/>
    </source>
</evidence>
<evidence type="ECO:0000256" key="7">
    <source>
        <dbReference type="SAM" id="MobiDB-lite"/>
    </source>
</evidence>
<dbReference type="GO" id="GO:0005634">
    <property type="term" value="C:nucleus"/>
    <property type="evidence" value="ECO:0007669"/>
    <property type="project" value="UniProtKB-SubCell"/>
</dbReference>
<dbReference type="AlphaFoldDB" id="A0A9E9C2J8"/>
<dbReference type="InterPro" id="IPR011598">
    <property type="entry name" value="bHLH_dom"/>
</dbReference>
<evidence type="ECO:0000256" key="4">
    <source>
        <dbReference type="ARBA" id="ARBA00023163"/>
    </source>
</evidence>
<keyword evidence="5" id="KW-0539">Nucleus</keyword>
<comment type="subcellular location">
    <subcellularLocation>
        <location evidence="1">Nucleus</location>
    </subcellularLocation>
</comment>
<evidence type="ECO:0000259" key="8">
    <source>
        <dbReference type="PROSITE" id="PS50888"/>
    </source>
</evidence>